<evidence type="ECO:0000256" key="2">
    <source>
        <dbReference type="SAM" id="Coils"/>
    </source>
</evidence>
<proteinExistence type="predicted"/>
<dbReference type="PANTHER" id="PTHR10039:SF14">
    <property type="entry name" value="NACHT DOMAIN-CONTAINING PROTEIN"/>
    <property type="match status" value="1"/>
</dbReference>
<dbReference type="PROSITE" id="PS50837">
    <property type="entry name" value="NACHT"/>
    <property type="match status" value="1"/>
</dbReference>
<dbReference type="AlphaFoldDB" id="A0A9P5HIC3"/>
<dbReference type="InterPro" id="IPR027417">
    <property type="entry name" value="P-loop_NTPase"/>
</dbReference>
<dbReference type="EMBL" id="JAANBB010000020">
    <property type="protein sequence ID" value="KAF7555505.1"/>
    <property type="molecule type" value="Genomic_DNA"/>
</dbReference>
<comment type="caution">
    <text evidence="4">The sequence shown here is derived from an EMBL/GenBank/DDBJ whole genome shotgun (WGS) entry which is preliminary data.</text>
</comment>
<dbReference type="InterPro" id="IPR007685">
    <property type="entry name" value="RelA_SpoT"/>
</dbReference>
<protein>
    <recommendedName>
        <fullName evidence="3">NACHT domain-containing protein</fullName>
    </recommendedName>
</protein>
<dbReference type="Pfam" id="PF24883">
    <property type="entry name" value="NPHP3_N"/>
    <property type="match status" value="1"/>
</dbReference>
<evidence type="ECO:0000256" key="1">
    <source>
        <dbReference type="ARBA" id="ARBA00022737"/>
    </source>
</evidence>
<gene>
    <name evidence="4" type="ORF">G7Z17_g2135</name>
</gene>
<dbReference type="InterPro" id="IPR043519">
    <property type="entry name" value="NT_sf"/>
</dbReference>
<dbReference type="OrthoDB" id="538223at2759"/>
<dbReference type="Gene3D" id="3.40.50.300">
    <property type="entry name" value="P-loop containing nucleotide triphosphate hydrolases"/>
    <property type="match status" value="1"/>
</dbReference>
<dbReference type="Gene3D" id="3.30.460.10">
    <property type="entry name" value="Beta Polymerase, domain 2"/>
    <property type="match status" value="1"/>
</dbReference>
<dbReference type="InterPro" id="IPR007111">
    <property type="entry name" value="NACHT_NTPase"/>
</dbReference>
<evidence type="ECO:0000313" key="4">
    <source>
        <dbReference type="EMBL" id="KAF7555505.1"/>
    </source>
</evidence>
<sequence length="791" mass="90446">MDSQAPTLLNNEAVVQTPLYAKIRRTISDAPQGEPPGRVFVKHVWPKLEEAYGCMVQELIEYCDDQLCDKGIAAKVEGRAKSRGSIEETLKRREKHRIDNQKNEYQSLEEIFEDMHDLAGIRIVVDYPSDLNTVNQLIKEIFHQEKEPNNFPRDRQVGKLWKDKLEGPSKPLNNQEELRDAMRQAVPAPEVGQSDEDMDALVKMTPAMELNNKPTPHDETASNLKRRASFGKTLPVESLLNALSTLPEECDASESLWAKFADKIDHWGLKFKGVESAIQDQTQLIRRNQINERDQECLRDLCVINPEAHKKQIEDTKGGLLKDSYRWILDHNDFRRFRNDPESRLFWIKGDPGKGKTMLLCGIIDELKKEPSLVISYFFCQATQDQLKNATSVIRGLLWFLCINYPTLTSYVRARYDVEGRKLFEGITALVSLEDILTSVLNDPYLRGAVVIVDALDECSDESREELINLVIRLSSSSGAKWIVSSRNWPSIEQQFQAAEKIRVSLELNEASISMAVQIYVHYKVNQLTRIKGYDLMTKKAVLKALLAKANDTFLWVALVCKDLARPQVKCRHTISKLVYVPVGLNELYERMLNQIVNSDDAEICRQILATCCIAYRPVSLDELRMLVTETESFSCEELEEVIAECGSFLTVQNRVVYFVHQSAQSFLFNPACKTILPFGTRDQHRLIFRRSLDALSALKRNIYELKSLGALIDEVSRPEPDPLACLCYSSTYWVDHLEQTKDNLDLSDLGVIEGFVKEKFLYWLEALSLLKKMPEGTKAVRKLREIMVKN</sequence>
<dbReference type="GO" id="GO:0015969">
    <property type="term" value="P:guanosine tetraphosphate metabolic process"/>
    <property type="evidence" value="ECO:0007669"/>
    <property type="project" value="InterPro"/>
</dbReference>
<evidence type="ECO:0000259" key="3">
    <source>
        <dbReference type="PROSITE" id="PS50837"/>
    </source>
</evidence>
<dbReference type="InterPro" id="IPR056884">
    <property type="entry name" value="NPHP3-like_N"/>
</dbReference>
<reference evidence="4" key="1">
    <citation type="submission" date="2020-03" db="EMBL/GenBank/DDBJ databases">
        <title>Draft Genome Sequence of Cylindrodendrum hubeiense.</title>
        <authorList>
            <person name="Buettner E."/>
            <person name="Kellner H."/>
        </authorList>
    </citation>
    <scope>NUCLEOTIDE SEQUENCE</scope>
    <source>
        <strain evidence="4">IHI 201604</strain>
    </source>
</reference>
<keyword evidence="1" id="KW-0677">Repeat</keyword>
<keyword evidence="2" id="KW-0175">Coiled coil</keyword>
<dbReference type="SUPFAM" id="SSF52540">
    <property type="entry name" value="P-loop containing nucleoside triphosphate hydrolases"/>
    <property type="match status" value="1"/>
</dbReference>
<feature type="domain" description="NACHT" evidence="3">
    <location>
        <begin position="344"/>
        <end position="487"/>
    </location>
</feature>
<keyword evidence="5" id="KW-1185">Reference proteome</keyword>
<accession>A0A9P5HIC3</accession>
<evidence type="ECO:0000313" key="5">
    <source>
        <dbReference type="Proteomes" id="UP000722485"/>
    </source>
</evidence>
<dbReference type="PANTHER" id="PTHR10039">
    <property type="entry name" value="AMELOGENIN"/>
    <property type="match status" value="1"/>
</dbReference>
<feature type="coiled-coil region" evidence="2">
    <location>
        <begin position="91"/>
        <end position="118"/>
    </location>
</feature>
<dbReference type="Proteomes" id="UP000722485">
    <property type="component" value="Unassembled WGS sequence"/>
</dbReference>
<dbReference type="SUPFAM" id="SSF81301">
    <property type="entry name" value="Nucleotidyltransferase"/>
    <property type="match status" value="1"/>
</dbReference>
<name>A0A9P5HIC3_9HYPO</name>
<organism evidence="4 5">
    <name type="scientific">Cylindrodendrum hubeiense</name>
    <dbReference type="NCBI Taxonomy" id="595255"/>
    <lineage>
        <taxon>Eukaryota</taxon>
        <taxon>Fungi</taxon>
        <taxon>Dikarya</taxon>
        <taxon>Ascomycota</taxon>
        <taxon>Pezizomycotina</taxon>
        <taxon>Sordariomycetes</taxon>
        <taxon>Hypocreomycetidae</taxon>
        <taxon>Hypocreales</taxon>
        <taxon>Nectriaceae</taxon>
        <taxon>Cylindrodendrum</taxon>
    </lineage>
</organism>
<dbReference type="CDD" id="cd05399">
    <property type="entry name" value="NT_Rel-Spo_like"/>
    <property type="match status" value="1"/>
</dbReference>